<accession>A0ABU8X1G6</accession>
<dbReference type="HAMAP" id="MF_00486">
    <property type="entry name" value="McH"/>
    <property type="match status" value="1"/>
</dbReference>
<dbReference type="SUPFAM" id="SSF56199">
    <property type="entry name" value="Methenyltetrahydromethanopterin cyclohydrolase"/>
    <property type="match status" value="1"/>
</dbReference>
<dbReference type="NCBIfam" id="TIGR03120">
    <property type="entry name" value="one_C_mch"/>
    <property type="match status" value="1"/>
</dbReference>
<evidence type="ECO:0000256" key="1">
    <source>
        <dbReference type="ARBA" id="ARBA00004058"/>
    </source>
</evidence>
<comment type="function">
    <text evidence="1 12">Catalyzes the hydrolysis of methenyl-H(4)MPT(+) to 5-formyl-H(4)MPT.</text>
</comment>
<evidence type="ECO:0000313" key="13">
    <source>
        <dbReference type="EMBL" id="MEJ8853650.1"/>
    </source>
</evidence>
<keyword evidence="8 12" id="KW-0554">One-carbon metabolism</keyword>
<evidence type="ECO:0000256" key="9">
    <source>
        <dbReference type="ARBA" id="ARBA00022801"/>
    </source>
</evidence>
<proteinExistence type="inferred from homology"/>
<gene>
    <name evidence="12 13" type="primary">mch</name>
    <name evidence="13" type="ORF">WKW79_03675</name>
</gene>
<comment type="similarity">
    <text evidence="4 12">Belongs to the MCH family.</text>
</comment>
<evidence type="ECO:0000256" key="5">
    <source>
        <dbReference type="ARBA" id="ARBA00012765"/>
    </source>
</evidence>
<organism evidence="13 14">
    <name type="scientific">Variovorax robiniae</name>
    <dbReference type="NCBI Taxonomy" id="1836199"/>
    <lineage>
        <taxon>Bacteria</taxon>
        <taxon>Pseudomonadati</taxon>
        <taxon>Pseudomonadota</taxon>
        <taxon>Betaproteobacteria</taxon>
        <taxon>Burkholderiales</taxon>
        <taxon>Comamonadaceae</taxon>
        <taxon>Variovorax</taxon>
    </lineage>
</organism>
<dbReference type="RefSeq" id="WP_340333730.1">
    <property type="nucleotide sequence ID" value="NZ_JBBKZS010000001.1"/>
</dbReference>
<comment type="subcellular location">
    <subcellularLocation>
        <location evidence="2 12">Cytoplasm</location>
    </subcellularLocation>
</comment>
<evidence type="ECO:0000256" key="3">
    <source>
        <dbReference type="ARBA" id="ARBA00005087"/>
    </source>
</evidence>
<evidence type="ECO:0000256" key="2">
    <source>
        <dbReference type="ARBA" id="ARBA00004496"/>
    </source>
</evidence>
<evidence type="ECO:0000256" key="10">
    <source>
        <dbReference type="ARBA" id="ARBA00030468"/>
    </source>
</evidence>
<evidence type="ECO:0000256" key="6">
    <source>
        <dbReference type="ARBA" id="ARBA00020597"/>
    </source>
</evidence>
<evidence type="ECO:0000256" key="12">
    <source>
        <dbReference type="HAMAP-Rule" id="MF_00486"/>
    </source>
</evidence>
<protein>
    <recommendedName>
        <fullName evidence="6 12">Methenyltetrahydromethanopterin cyclohydrolase</fullName>
        <ecNumber evidence="5 12">3.5.4.27</ecNumber>
    </recommendedName>
    <alternativeName>
        <fullName evidence="10 12">Methenyl-H4MPT cyclohydrolase</fullName>
    </alternativeName>
</protein>
<comment type="pathway">
    <text evidence="3 12">One-carbon metabolism; formaldehyde degradation; formate from formaldehyde (H(4)MPT route): step 3/5.</text>
</comment>
<dbReference type="GO" id="GO:0018759">
    <property type="term" value="F:methenyltetrahydromethanopterin cyclohydrolase activity"/>
    <property type="evidence" value="ECO:0007669"/>
    <property type="project" value="UniProtKB-EC"/>
</dbReference>
<evidence type="ECO:0000256" key="11">
    <source>
        <dbReference type="ARBA" id="ARBA00048684"/>
    </source>
</evidence>
<evidence type="ECO:0000256" key="4">
    <source>
        <dbReference type="ARBA" id="ARBA00006902"/>
    </source>
</evidence>
<dbReference type="InterPro" id="IPR003209">
    <property type="entry name" value="METHMP_CycHdrlase"/>
</dbReference>
<dbReference type="Gene3D" id="3.10.340.11">
    <property type="entry name" value="Methenyltetrahydromethanopterin Cyclohydrolase, Chain A, domain 1"/>
    <property type="match status" value="1"/>
</dbReference>
<dbReference type="Pfam" id="PF02289">
    <property type="entry name" value="MCH"/>
    <property type="match status" value="1"/>
</dbReference>
<name>A0ABU8X1G6_9BURK</name>
<evidence type="ECO:0000256" key="8">
    <source>
        <dbReference type="ARBA" id="ARBA00022563"/>
    </source>
</evidence>
<comment type="caution">
    <text evidence="13">The sequence shown here is derived from an EMBL/GenBank/DDBJ whole genome shotgun (WGS) entry which is preliminary data.</text>
</comment>
<comment type="catalytic activity">
    <reaction evidence="11 12">
        <text>5,10-methenyl-5,6,7,8-tetrahydromethanopterin + H2O = N(5)-formyl-5,6,7,8-tetrahydromethanopterin + H(+)</text>
        <dbReference type="Rhea" id="RHEA:19053"/>
        <dbReference type="ChEBI" id="CHEBI:15377"/>
        <dbReference type="ChEBI" id="CHEBI:15378"/>
        <dbReference type="ChEBI" id="CHEBI:58018"/>
        <dbReference type="ChEBI" id="CHEBI:58337"/>
        <dbReference type="EC" id="3.5.4.27"/>
    </reaction>
</comment>
<dbReference type="Proteomes" id="UP001367030">
    <property type="component" value="Unassembled WGS sequence"/>
</dbReference>
<sequence length="333" mass="35139">MTDMPPLQASKPSVNALARPLVERLRAQADLLDVQVRREPSGVCIVDAGIAVRGSVAAGLLIGEICMGGLGQAHLSTGGLEGWPTWIEVRSAQPVLACMGSQYAGWSLAASKEETGGKKFFALGSGPARALAGKETLFDEIGYRDSADTGVLVMEVDRAPPQVIIDKLLRDCGLEADALTLILTPTTSLAGTTQVVSRVLETALHKAHQLCFPAGDIVGGSGAAPLPAPSPDGVEAMGRTNDAILYGGRVHLTVRGDDEAARSLAQRLPSRNSADHGRSFADIFKAADYDFYKIDGALFAPAEVWVSNLDSGNTWHAGGLDMQLLLDLWRKEA</sequence>
<evidence type="ECO:0000313" key="14">
    <source>
        <dbReference type="Proteomes" id="UP001367030"/>
    </source>
</evidence>
<keyword evidence="7 12" id="KW-0963">Cytoplasm</keyword>
<keyword evidence="14" id="KW-1185">Reference proteome</keyword>
<evidence type="ECO:0000256" key="7">
    <source>
        <dbReference type="ARBA" id="ARBA00022490"/>
    </source>
</evidence>
<dbReference type="Gene3D" id="3.30.1030.10">
    <property type="entry name" value="Methenyltetrahydromethanopterin Cyclohydrolase, Chain A, domain 2"/>
    <property type="match status" value="1"/>
</dbReference>
<dbReference type="EC" id="3.5.4.27" evidence="5 12"/>
<dbReference type="CDD" id="cd00545">
    <property type="entry name" value="MCH"/>
    <property type="match status" value="1"/>
</dbReference>
<keyword evidence="9 12" id="KW-0378">Hydrolase</keyword>
<dbReference type="EMBL" id="JBBKZS010000001">
    <property type="protein sequence ID" value="MEJ8853650.1"/>
    <property type="molecule type" value="Genomic_DNA"/>
</dbReference>
<reference evidence="13 14" key="1">
    <citation type="submission" date="2024-03" db="EMBL/GenBank/DDBJ databases">
        <title>Novel species of the genus Variovorax.</title>
        <authorList>
            <person name="Liu Q."/>
            <person name="Xin Y.-H."/>
        </authorList>
    </citation>
    <scope>NUCLEOTIDE SEQUENCE [LARGE SCALE GENOMIC DNA]</scope>
    <source>
        <strain evidence="13 14">KACC 18901</strain>
    </source>
</reference>